<comment type="caution">
    <text evidence="3">The sequence shown here is derived from an EMBL/GenBank/DDBJ whole genome shotgun (WGS) entry which is preliminary data.</text>
</comment>
<evidence type="ECO:0000313" key="3">
    <source>
        <dbReference type="EMBL" id="EID75063.1"/>
    </source>
</evidence>
<evidence type="ECO:0000259" key="2">
    <source>
        <dbReference type="PROSITE" id="PS51462"/>
    </source>
</evidence>
<dbReference type="AlphaFoldDB" id="I0WF97"/>
<dbReference type="PROSITE" id="PS51462">
    <property type="entry name" value="NUDIX"/>
    <property type="match status" value="1"/>
</dbReference>
<dbReference type="InterPro" id="IPR000086">
    <property type="entry name" value="NUDIX_hydrolase_dom"/>
</dbReference>
<evidence type="ECO:0000313" key="4">
    <source>
        <dbReference type="Proteomes" id="UP000005938"/>
    </source>
</evidence>
<dbReference type="InterPro" id="IPR020084">
    <property type="entry name" value="NUDIX_hydrolase_CS"/>
</dbReference>
<dbReference type="PANTHER" id="PTHR10885:SF0">
    <property type="entry name" value="ISOPENTENYL-DIPHOSPHATE DELTA-ISOMERASE"/>
    <property type="match status" value="1"/>
</dbReference>
<dbReference type="Pfam" id="PF00293">
    <property type="entry name" value="NUDIX"/>
    <property type="match status" value="1"/>
</dbReference>
<reference evidence="3 4" key="1">
    <citation type="journal article" date="2012" name="J. Bacteriol.">
        <title>Genome Sequence of the Halotolerant Bacterium Imtechella halotolerans K1T.</title>
        <authorList>
            <person name="Kumar S."/>
            <person name="Vikram S."/>
            <person name="Subramanian S."/>
            <person name="Raghava G.P."/>
            <person name="Pinnaka A.K."/>
        </authorList>
    </citation>
    <scope>NUCLEOTIDE SEQUENCE [LARGE SCALE GENOMIC DNA]</scope>
    <source>
        <strain evidence="3 4">K1</strain>
    </source>
</reference>
<gene>
    <name evidence="3" type="ORF">W5A_07652</name>
</gene>
<organism evidence="3 4">
    <name type="scientific">Imtechella halotolerans K1</name>
    <dbReference type="NCBI Taxonomy" id="946077"/>
    <lineage>
        <taxon>Bacteria</taxon>
        <taxon>Pseudomonadati</taxon>
        <taxon>Bacteroidota</taxon>
        <taxon>Flavobacteriia</taxon>
        <taxon>Flavobacteriales</taxon>
        <taxon>Flavobacteriaceae</taxon>
        <taxon>Imtechella</taxon>
    </lineage>
</organism>
<protein>
    <submittedName>
        <fullName evidence="3">MutT (Nudix) family hydrolase</fullName>
    </submittedName>
</protein>
<keyword evidence="1 3" id="KW-0378">Hydrolase</keyword>
<dbReference type="SUPFAM" id="SSF55811">
    <property type="entry name" value="Nudix"/>
    <property type="match status" value="1"/>
</dbReference>
<dbReference type="PANTHER" id="PTHR10885">
    <property type="entry name" value="ISOPENTENYL-DIPHOSPHATE DELTA-ISOMERASE"/>
    <property type="match status" value="1"/>
</dbReference>
<dbReference type="EMBL" id="AJJU01000008">
    <property type="protein sequence ID" value="EID75063.1"/>
    <property type="molecule type" value="Genomic_DNA"/>
</dbReference>
<dbReference type="CDD" id="cd04692">
    <property type="entry name" value="NUDIX_Hydrolase"/>
    <property type="match status" value="1"/>
</dbReference>
<dbReference type="GO" id="GO:0016787">
    <property type="term" value="F:hydrolase activity"/>
    <property type="evidence" value="ECO:0007669"/>
    <property type="project" value="UniProtKB-KW"/>
</dbReference>
<dbReference type="InterPro" id="IPR015797">
    <property type="entry name" value="NUDIX_hydrolase-like_dom_sf"/>
</dbReference>
<proteinExistence type="predicted"/>
<name>I0WF97_9FLAO</name>
<dbReference type="Gene3D" id="3.90.79.10">
    <property type="entry name" value="Nucleoside Triphosphate Pyrophosphohydrolase"/>
    <property type="match status" value="1"/>
</dbReference>
<dbReference type="OrthoDB" id="9786032at2"/>
<keyword evidence="4" id="KW-1185">Reference proteome</keyword>
<dbReference type="eggNOG" id="COG1443">
    <property type="taxonomic scope" value="Bacteria"/>
</dbReference>
<dbReference type="Proteomes" id="UP000005938">
    <property type="component" value="Unassembled WGS sequence"/>
</dbReference>
<dbReference type="PROSITE" id="PS00893">
    <property type="entry name" value="NUDIX_BOX"/>
    <property type="match status" value="1"/>
</dbReference>
<accession>I0WF97</accession>
<evidence type="ECO:0000256" key="1">
    <source>
        <dbReference type="ARBA" id="ARBA00022801"/>
    </source>
</evidence>
<dbReference type="RefSeq" id="WP_008239122.1">
    <property type="nucleotide sequence ID" value="NZ_AJJU01000008.1"/>
</dbReference>
<dbReference type="STRING" id="946077.W5A_07652"/>
<feature type="domain" description="Nudix hydrolase" evidence="2">
    <location>
        <begin position="29"/>
        <end position="172"/>
    </location>
</feature>
<sequence length="183" mass="21135">MIEQIAILDALGQDTLQQCSKEKAHRYGFFHATAHLWLYTEDKKILWQKRSFSKSNFPGLWDVSVAGHITAGESPLAAILRETKEELGLELNADQLTFIGRIKEIHQHSPVFIDSEFHYIYIAELPIAISALTLQKEEVHSIELRPLDSLKNAWEKLGYVPHKTAYYQWVWHHLNNSLRTSTL</sequence>